<proteinExistence type="predicted"/>
<sequence>MYVSGSICDYTLGLSLLWCGWPLGDVANPMQFNLLCAERTSNRSIIVHLVSRRDGAAKRLSAAIVERRTTVDDINSDAA</sequence>
<accession>A0A2K9ZEH4</accession>
<name>A0A2K9ZEH4_RHILE</name>
<dbReference type="EMBL" id="CP025014">
    <property type="protein sequence ID" value="AUW46653.1"/>
    <property type="molecule type" value="Genomic_DNA"/>
</dbReference>
<evidence type="ECO:0000313" key="2">
    <source>
        <dbReference type="Proteomes" id="UP000238523"/>
    </source>
</evidence>
<geneLocation type="plasmid" evidence="2">
    <name>prln2</name>
</geneLocation>
<evidence type="ECO:0000313" key="1">
    <source>
        <dbReference type="EMBL" id="AUW46653.1"/>
    </source>
</evidence>
<protein>
    <submittedName>
        <fullName evidence="1">Uncharacterized protein</fullName>
    </submittedName>
</protein>
<gene>
    <name evidence="1" type="ORF">CUJ84_pRLN2000106</name>
</gene>
<reference evidence="1 2" key="1">
    <citation type="submission" date="2017-11" db="EMBL/GenBank/DDBJ databases">
        <title>Complete genome of Rhizobium leguminosarum Norway, an ineffective micro-symbiont.</title>
        <authorList>
            <person name="Hoffrichter A."/>
            <person name="Liang J."/>
            <person name="Brachmann A."/>
            <person name="Marin M."/>
        </authorList>
    </citation>
    <scope>NUCLEOTIDE SEQUENCE [LARGE SCALE GENOMIC DNA]</scope>
    <source>
        <strain evidence="1 2">Norway</strain>
        <plasmid evidence="2">Plasmid prln2</plasmid>
    </source>
</reference>
<dbReference type="Proteomes" id="UP000238523">
    <property type="component" value="Plasmid pRLN2"/>
</dbReference>
<organism evidence="1 2">
    <name type="scientific">Rhizobium leguminosarum</name>
    <dbReference type="NCBI Taxonomy" id="384"/>
    <lineage>
        <taxon>Bacteria</taxon>
        <taxon>Pseudomonadati</taxon>
        <taxon>Pseudomonadota</taxon>
        <taxon>Alphaproteobacteria</taxon>
        <taxon>Hyphomicrobiales</taxon>
        <taxon>Rhizobiaceae</taxon>
        <taxon>Rhizobium/Agrobacterium group</taxon>
        <taxon>Rhizobium</taxon>
    </lineage>
</organism>
<dbReference type="AlphaFoldDB" id="A0A2K9ZEH4"/>
<keyword evidence="1" id="KW-0614">Plasmid</keyword>